<reference evidence="2 3" key="1">
    <citation type="submission" date="2020-04" db="EMBL/GenBank/DDBJ databases">
        <authorList>
            <consortium name="Desulfovibrio sp. FSS-1 genome sequencing consortium"/>
            <person name="Shimoshige H."/>
            <person name="Kobayashi H."/>
            <person name="Maekawa T."/>
        </authorList>
    </citation>
    <scope>NUCLEOTIDE SEQUENCE [LARGE SCALE GENOMIC DNA]</scope>
    <source>
        <strain evidence="2 3">SIID29052-01</strain>
    </source>
</reference>
<dbReference type="EMBL" id="BLTE01000006">
    <property type="protein sequence ID" value="GFK93714.1"/>
    <property type="molecule type" value="Genomic_DNA"/>
</dbReference>
<keyword evidence="3" id="KW-1185">Reference proteome</keyword>
<evidence type="ECO:0000313" key="3">
    <source>
        <dbReference type="Proteomes" id="UP000494245"/>
    </source>
</evidence>
<feature type="transmembrane region" description="Helical" evidence="1">
    <location>
        <begin position="189"/>
        <end position="208"/>
    </location>
</feature>
<feature type="transmembrane region" description="Helical" evidence="1">
    <location>
        <begin position="214"/>
        <end position="233"/>
    </location>
</feature>
<feature type="transmembrane region" description="Helical" evidence="1">
    <location>
        <begin position="147"/>
        <end position="177"/>
    </location>
</feature>
<feature type="transmembrane region" description="Helical" evidence="1">
    <location>
        <begin position="6"/>
        <end position="22"/>
    </location>
</feature>
<evidence type="ECO:0000256" key="1">
    <source>
        <dbReference type="SAM" id="Phobius"/>
    </source>
</evidence>
<name>A0A6V8LPR0_9BACT</name>
<dbReference type="InterPro" id="IPR007563">
    <property type="entry name" value="DUF554"/>
</dbReference>
<dbReference type="PANTHER" id="PTHR36111">
    <property type="entry name" value="INNER MEMBRANE PROTEIN-RELATED"/>
    <property type="match status" value="1"/>
</dbReference>
<protein>
    <submittedName>
        <fullName evidence="2">Putative membrane protein YdfK</fullName>
    </submittedName>
</protein>
<keyword evidence="1" id="KW-1133">Transmembrane helix</keyword>
<keyword evidence="1" id="KW-0812">Transmembrane</keyword>
<evidence type="ECO:0000313" key="2">
    <source>
        <dbReference type="EMBL" id="GFK93714.1"/>
    </source>
</evidence>
<proteinExistence type="predicted"/>
<dbReference type="Pfam" id="PF04474">
    <property type="entry name" value="DUF554"/>
    <property type="match status" value="1"/>
</dbReference>
<accession>A0A6V8LPR0</accession>
<organism evidence="2 3">
    <name type="scientific">Fundidesulfovibrio magnetotacticus</name>
    <dbReference type="NCBI Taxonomy" id="2730080"/>
    <lineage>
        <taxon>Bacteria</taxon>
        <taxon>Pseudomonadati</taxon>
        <taxon>Thermodesulfobacteriota</taxon>
        <taxon>Desulfovibrionia</taxon>
        <taxon>Desulfovibrionales</taxon>
        <taxon>Desulfovibrionaceae</taxon>
        <taxon>Fundidesulfovibrio</taxon>
    </lineage>
</organism>
<dbReference type="Proteomes" id="UP000494245">
    <property type="component" value="Unassembled WGS sequence"/>
</dbReference>
<sequence length="238" mass="24296">MIGPYVNGACVVFGGLAGALLGGRMGAQLRTRLTQVFGLSAMGIGVVMTGKVHALPPVVLALVLGALLGELLRLESGIARLAGLARRGVEAVTKPAGQGPGQEEFLEKFVALAVLFCVSGTGVFGALNEGMTGDSTLLVVKAILDLFTSAVFAATLGASVALLAAPQLAVQAALYFGASLVLPWTTPEMIADFSAVGGLVLLATGLRICEIRQFAVAGLVPAMFLAMPLSALWTRLFG</sequence>
<reference evidence="2 3" key="2">
    <citation type="submission" date="2020-05" db="EMBL/GenBank/DDBJ databases">
        <title>Draft genome sequence of Desulfovibrio sp. strainFSS-1.</title>
        <authorList>
            <person name="Shimoshige H."/>
            <person name="Kobayashi H."/>
            <person name="Maekawa T."/>
        </authorList>
    </citation>
    <scope>NUCLEOTIDE SEQUENCE [LARGE SCALE GENOMIC DNA]</scope>
    <source>
        <strain evidence="2 3">SIID29052-01</strain>
    </source>
</reference>
<dbReference type="AlphaFoldDB" id="A0A6V8LPR0"/>
<comment type="caution">
    <text evidence="2">The sequence shown here is derived from an EMBL/GenBank/DDBJ whole genome shotgun (WGS) entry which is preliminary data.</text>
</comment>
<keyword evidence="1" id="KW-0472">Membrane</keyword>
<feature type="transmembrane region" description="Helical" evidence="1">
    <location>
        <begin position="109"/>
        <end position="127"/>
    </location>
</feature>
<feature type="transmembrane region" description="Helical" evidence="1">
    <location>
        <begin position="29"/>
        <end position="48"/>
    </location>
</feature>
<gene>
    <name evidence="2" type="primary">ydfK_2</name>
    <name evidence="2" type="ORF">NNJEOMEG_01548</name>
</gene>
<dbReference type="PANTHER" id="PTHR36111:SF2">
    <property type="entry name" value="INNER MEMBRANE PROTEIN"/>
    <property type="match status" value="1"/>
</dbReference>